<accession>A0A5R9BC85</accession>
<dbReference type="OrthoDB" id="7058480at2"/>
<protein>
    <submittedName>
        <fullName evidence="4">DUF4111 domain-containing protein</fullName>
    </submittedName>
</protein>
<dbReference type="Pfam" id="PF01909">
    <property type="entry name" value="NTP_transf_2"/>
    <property type="match status" value="1"/>
</dbReference>
<dbReference type="InterPro" id="IPR043519">
    <property type="entry name" value="NT_sf"/>
</dbReference>
<dbReference type="AlphaFoldDB" id="A0A5R9BC85"/>
<dbReference type="Pfam" id="PF13427">
    <property type="entry name" value="AadA_C"/>
    <property type="match status" value="1"/>
</dbReference>
<evidence type="ECO:0000256" key="1">
    <source>
        <dbReference type="ARBA" id="ARBA00022679"/>
    </source>
</evidence>
<proteinExistence type="predicted"/>
<dbReference type="EMBL" id="VAVZ01000011">
    <property type="protein sequence ID" value="TLP98255.1"/>
    <property type="molecule type" value="Genomic_DNA"/>
</dbReference>
<dbReference type="GO" id="GO:0016779">
    <property type="term" value="F:nucleotidyltransferase activity"/>
    <property type="evidence" value="ECO:0007669"/>
    <property type="project" value="InterPro"/>
</dbReference>
<reference evidence="4 5" key="1">
    <citation type="submission" date="2019-05" db="EMBL/GenBank/DDBJ databases">
        <title>Nesterenkonia sp. GY074 isolated from the Southern Atlantic Ocean.</title>
        <authorList>
            <person name="Zhang G."/>
        </authorList>
    </citation>
    <scope>NUCLEOTIDE SEQUENCE [LARGE SCALE GENOMIC DNA]</scope>
    <source>
        <strain evidence="4 5">GY074</strain>
    </source>
</reference>
<feature type="domain" description="Adenylyltransferase AadA C-terminal" evidence="3">
    <location>
        <begin position="151"/>
        <end position="250"/>
    </location>
</feature>
<dbReference type="RefSeq" id="WP_138252543.1">
    <property type="nucleotide sequence ID" value="NZ_VAVZ01000011.1"/>
</dbReference>
<name>A0A5R9BC85_9MICC</name>
<dbReference type="InterPro" id="IPR002934">
    <property type="entry name" value="Polymerase_NTP_transf_dom"/>
</dbReference>
<feature type="domain" description="Polymerase nucleotidyl transferase" evidence="2">
    <location>
        <begin position="20"/>
        <end position="49"/>
    </location>
</feature>
<dbReference type="Gene3D" id="3.30.460.10">
    <property type="entry name" value="Beta Polymerase, domain 2"/>
    <property type="match status" value="1"/>
</dbReference>
<keyword evidence="5" id="KW-1185">Reference proteome</keyword>
<dbReference type="CDD" id="cd05403">
    <property type="entry name" value="NT_KNTase_like"/>
    <property type="match status" value="1"/>
</dbReference>
<organism evidence="4 5">
    <name type="scientific">Nesterenkonia salmonea</name>
    <dbReference type="NCBI Taxonomy" id="1804987"/>
    <lineage>
        <taxon>Bacteria</taxon>
        <taxon>Bacillati</taxon>
        <taxon>Actinomycetota</taxon>
        <taxon>Actinomycetes</taxon>
        <taxon>Micrococcales</taxon>
        <taxon>Micrococcaceae</taxon>
        <taxon>Nesterenkonia</taxon>
    </lineage>
</organism>
<sequence>MRTDPATLLKNLEPSLPTGILGLYLCGSAARGAQGPHSDLDLLAVLQESITHQERRQLVACLLTLSGWSGHAEHFPEAANRQPLEFTAVVRGDVVDWPYPPRLDFQFGEWLRSELMAGAVLESQPEPDLVAFIADACQNHVTLFGEPLYALLDPPPAELVRLACREGAPGLLQELPGDERNALLTLARMVTTLETGEIVPKDQAAHGLAAQLPPEDGSLMEAAAAEYLGQSVVDWPAHRDRVESLAQRLVSAICR</sequence>
<dbReference type="Proteomes" id="UP000310458">
    <property type="component" value="Unassembled WGS sequence"/>
</dbReference>
<evidence type="ECO:0000313" key="5">
    <source>
        <dbReference type="Proteomes" id="UP000310458"/>
    </source>
</evidence>
<dbReference type="InterPro" id="IPR025184">
    <property type="entry name" value="AadA_C"/>
</dbReference>
<keyword evidence="1" id="KW-0808">Transferase</keyword>
<gene>
    <name evidence="4" type="ORF">FEF26_05520</name>
</gene>
<comment type="caution">
    <text evidence="4">The sequence shown here is derived from an EMBL/GenBank/DDBJ whole genome shotgun (WGS) entry which is preliminary data.</text>
</comment>
<evidence type="ECO:0000313" key="4">
    <source>
        <dbReference type="EMBL" id="TLP98255.1"/>
    </source>
</evidence>
<evidence type="ECO:0000259" key="2">
    <source>
        <dbReference type="Pfam" id="PF01909"/>
    </source>
</evidence>
<evidence type="ECO:0000259" key="3">
    <source>
        <dbReference type="Pfam" id="PF13427"/>
    </source>
</evidence>
<dbReference type="SUPFAM" id="SSF81301">
    <property type="entry name" value="Nucleotidyltransferase"/>
    <property type="match status" value="1"/>
</dbReference>